<dbReference type="PANTHER" id="PTHR13847">
    <property type="entry name" value="SARCOSINE DEHYDROGENASE-RELATED"/>
    <property type="match status" value="1"/>
</dbReference>
<dbReference type="Proteomes" id="UP000615760">
    <property type="component" value="Unassembled WGS sequence"/>
</dbReference>
<dbReference type="EMBL" id="BMJE01000003">
    <property type="protein sequence ID" value="GGB73605.1"/>
    <property type="molecule type" value="Genomic_DNA"/>
</dbReference>
<dbReference type="RefSeq" id="WP_188620343.1">
    <property type="nucleotide sequence ID" value="NZ_BMJE01000003.1"/>
</dbReference>
<proteinExistence type="predicted"/>
<sequence>MNLKSGYPFSIVKNGIPNDYLKLENDITTDVVILGAGITGALVRYHLAKEGIKCVTIDARTIGFGSTSASTSLLQYEIDVPLYKLSEMIGKEKAERAYQLCDKAINDLEDIAKELNVEEFESKKSLYYAKYKKDADWLKQEYEARKEAGFKVDYLTPKEVQDQYGIKSYGAILSHHGAQTNAYVMAHELLRYKSDKKEFPVYDRSPIKDITHKKDGVVLKTDNGYTIKAKKLVYATGYEVVEFIDKPIVDLLSTYAVVSEQYNERNFWKDEVLIWNTADPYLYIRTTIDNRVLIGGRDEEFSNPRKRDELLKRKTKQLTDDANGLFPKLNFIPEFSWAGTFGSTKDGLPYIGPYKKKTNSYFALGFGGNGITFSVIAAQIIRDLIQGKENKDAELFSFTR</sequence>
<organism evidence="2 3">
    <name type="scientific">Flavobacterium suaedae</name>
    <dbReference type="NCBI Taxonomy" id="1767027"/>
    <lineage>
        <taxon>Bacteria</taxon>
        <taxon>Pseudomonadati</taxon>
        <taxon>Bacteroidota</taxon>
        <taxon>Flavobacteriia</taxon>
        <taxon>Flavobacteriales</taxon>
        <taxon>Flavobacteriaceae</taxon>
        <taxon>Flavobacterium</taxon>
    </lineage>
</organism>
<feature type="domain" description="FAD dependent oxidoreductase" evidence="1">
    <location>
        <begin position="30"/>
        <end position="384"/>
    </location>
</feature>
<dbReference type="PANTHER" id="PTHR13847:SF201">
    <property type="entry name" value="PUTATIBE OXIDOREDUCTASE"/>
    <property type="match status" value="1"/>
</dbReference>
<dbReference type="Gene3D" id="3.50.50.60">
    <property type="entry name" value="FAD/NAD(P)-binding domain"/>
    <property type="match status" value="1"/>
</dbReference>
<evidence type="ECO:0000259" key="1">
    <source>
        <dbReference type="Pfam" id="PF01266"/>
    </source>
</evidence>
<keyword evidence="3" id="KW-1185">Reference proteome</keyword>
<evidence type="ECO:0000313" key="3">
    <source>
        <dbReference type="Proteomes" id="UP000615760"/>
    </source>
</evidence>
<dbReference type="InterPro" id="IPR036188">
    <property type="entry name" value="FAD/NAD-bd_sf"/>
</dbReference>
<dbReference type="SUPFAM" id="SSF51905">
    <property type="entry name" value="FAD/NAD(P)-binding domain"/>
    <property type="match status" value="1"/>
</dbReference>
<protein>
    <submittedName>
        <fullName evidence="2">Oxidoreductase</fullName>
    </submittedName>
</protein>
<accession>A0ABQ1JNL0</accession>
<dbReference type="Pfam" id="PF01266">
    <property type="entry name" value="DAO"/>
    <property type="match status" value="1"/>
</dbReference>
<comment type="caution">
    <text evidence="2">The sequence shown here is derived from an EMBL/GenBank/DDBJ whole genome shotgun (WGS) entry which is preliminary data.</text>
</comment>
<name>A0ABQ1JNL0_9FLAO</name>
<reference evidence="3" key="1">
    <citation type="journal article" date="2019" name="Int. J. Syst. Evol. Microbiol.">
        <title>The Global Catalogue of Microorganisms (GCM) 10K type strain sequencing project: providing services to taxonomists for standard genome sequencing and annotation.</title>
        <authorList>
            <consortium name="The Broad Institute Genomics Platform"/>
            <consortium name="The Broad Institute Genome Sequencing Center for Infectious Disease"/>
            <person name="Wu L."/>
            <person name="Ma J."/>
        </authorList>
    </citation>
    <scope>NUCLEOTIDE SEQUENCE [LARGE SCALE GENOMIC DNA]</scope>
    <source>
        <strain evidence="3">CGMCC 1.15461</strain>
    </source>
</reference>
<gene>
    <name evidence="2" type="ORF">GCM10007424_11880</name>
</gene>
<dbReference type="InterPro" id="IPR006076">
    <property type="entry name" value="FAD-dep_OxRdtase"/>
</dbReference>
<evidence type="ECO:0000313" key="2">
    <source>
        <dbReference type="EMBL" id="GGB73605.1"/>
    </source>
</evidence>
<dbReference type="Gene3D" id="3.30.9.10">
    <property type="entry name" value="D-Amino Acid Oxidase, subunit A, domain 2"/>
    <property type="match status" value="1"/>
</dbReference>